<dbReference type="InterPro" id="IPR027417">
    <property type="entry name" value="P-loop_NTPase"/>
</dbReference>
<evidence type="ECO:0000256" key="1">
    <source>
        <dbReference type="ARBA" id="ARBA00005417"/>
    </source>
</evidence>
<dbReference type="InterPro" id="IPR003439">
    <property type="entry name" value="ABC_transporter-like_ATP-bd"/>
</dbReference>
<evidence type="ECO:0000313" key="7">
    <source>
        <dbReference type="EMBL" id="SNV36004.1"/>
    </source>
</evidence>
<dbReference type="Gene3D" id="3.40.50.300">
    <property type="entry name" value="P-loop containing nucleotide triphosphate hydrolases"/>
    <property type="match status" value="1"/>
</dbReference>
<evidence type="ECO:0000256" key="5">
    <source>
        <dbReference type="SAM" id="MobiDB-lite"/>
    </source>
</evidence>
<dbReference type="PANTHER" id="PTHR43117:SF4">
    <property type="entry name" value="OSMOPROTECTANT IMPORT ATP-BINDING PROTEIN OSMV"/>
    <property type="match status" value="1"/>
</dbReference>
<proteinExistence type="inferred from homology"/>
<gene>
    <name evidence="7" type="primary">araG</name>
    <name evidence="7" type="ORF">SAMEA4412665_01307</name>
</gene>
<comment type="similarity">
    <text evidence="1">Belongs to the ABC transporter superfamily.</text>
</comment>
<reference evidence="7 8" key="1">
    <citation type="submission" date="2017-06" db="EMBL/GenBank/DDBJ databases">
        <authorList>
            <consortium name="Pathogen Informatics"/>
        </authorList>
    </citation>
    <scope>NUCLEOTIDE SEQUENCE [LARGE SCALE GENOMIC DNA]</scope>
    <source>
        <strain evidence="7 8">NCTC11865</strain>
    </source>
</reference>
<dbReference type="SUPFAM" id="SSF52540">
    <property type="entry name" value="P-loop containing nucleoside triphosphate hydrolases"/>
    <property type="match status" value="1"/>
</dbReference>
<dbReference type="eggNOG" id="COG1131">
    <property type="taxonomic scope" value="Bacteria"/>
</dbReference>
<dbReference type="GO" id="GO:0005524">
    <property type="term" value="F:ATP binding"/>
    <property type="evidence" value="ECO:0007669"/>
    <property type="project" value="UniProtKB-KW"/>
</dbReference>
<protein>
    <submittedName>
        <fullName evidence="7">Arabinose import ATP-binding protein AraG</fullName>
        <ecNumber evidence="7">3.6.3.17</ecNumber>
    </submittedName>
</protein>
<dbReference type="InterPro" id="IPR003593">
    <property type="entry name" value="AAA+_ATPase"/>
</dbReference>
<sequence>MTEPLVHAVGLTASARQGTIFGPLDLDLYPGQLGIVHGDRGSGKSALLLSLTARFRRAEGTLFINGINAIEKPYEAMKYTSVARLADYVQPEDRLTIDESVVERCYIDAISAQQGKDRVREFEETLGMTIDHSCELEQLSSVERAVASVCLAMLRPAKVIVLDDADSMVPHRHQRPLFDILLKLARHEDATIIAATMDDDSVPPEAVDLGLPRSKRMAMAQPIKLDQLPRFNTKRREAAAQQPGPDGFVPSRSRSDEPASYTAGEEKQESSSGSAPDPGEDSDGASTLGDVFRHDDDSSAHDNEE</sequence>
<feature type="domain" description="ABC transporter" evidence="6">
    <location>
        <begin position="6"/>
        <end position="239"/>
    </location>
</feature>
<keyword evidence="4 7" id="KW-0067">ATP-binding</keyword>
<dbReference type="EC" id="3.6.3.17" evidence="7"/>
<dbReference type="RefSeq" id="WP_021103315.1">
    <property type="nucleotide sequence ID" value="NZ_LT906441.1"/>
</dbReference>
<evidence type="ECO:0000256" key="4">
    <source>
        <dbReference type="ARBA" id="ARBA00022840"/>
    </source>
</evidence>
<dbReference type="PROSITE" id="PS50893">
    <property type="entry name" value="ABC_TRANSPORTER_2"/>
    <property type="match status" value="1"/>
</dbReference>
<organism evidence="7 8">
    <name type="scientific">Cutibacterium granulosum</name>
    <dbReference type="NCBI Taxonomy" id="33011"/>
    <lineage>
        <taxon>Bacteria</taxon>
        <taxon>Bacillati</taxon>
        <taxon>Actinomycetota</taxon>
        <taxon>Actinomycetes</taxon>
        <taxon>Propionibacteriales</taxon>
        <taxon>Propionibacteriaceae</taxon>
        <taxon>Cutibacterium</taxon>
    </lineage>
</organism>
<keyword evidence="7" id="KW-0378">Hydrolase</keyword>
<dbReference type="Proteomes" id="UP000215332">
    <property type="component" value="Chromosome 1"/>
</dbReference>
<feature type="compositionally biased region" description="Basic and acidic residues" evidence="5">
    <location>
        <begin position="291"/>
        <end position="305"/>
    </location>
</feature>
<dbReference type="SMART" id="SM00382">
    <property type="entry name" value="AAA"/>
    <property type="match status" value="1"/>
</dbReference>
<evidence type="ECO:0000256" key="2">
    <source>
        <dbReference type="ARBA" id="ARBA00022448"/>
    </source>
</evidence>
<evidence type="ECO:0000259" key="6">
    <source>
        <dbReference type="PROSITE" id="PS50893"/>
    </source>
</evidence>
<evidence type="ECO:0000256" key="3">
    <source>
        <dbReference type="ARBA" id="ARBA00022741"/>
    </source>
</evidence>
<dbReference type="EMBL" id="LT906441">
    <property type="protein sequence ID" value="SNV36004.1"/>
    <property type="molecule type" value="Genomic_DNA"/>
</dbReference>
<dbReference type="Pfam" id="PF00005">
    <property type="entry name" value="ABC_tran"/>
    <property type="match status" value="1"/>
</dbReference>
<keyword evidence="3" id="KW-0547">Nucleotide-binding</keyword>
<dbReference type="AlphaFoldDB" id="A0A239WQW4"/>
<dbReference type="KEGG" id="cgrn:4412665_01307"/>
<feature type="region of interest" description="Disordered" evidence="5">
    <location>
        <begin position="220"/>
        <end position="305"/>
    </location>
</feature>
<evidence type="ECO:0000313" key="8">
    <source>
        <dbReference type="Proteomes" id="UP000215332"/>
    </source>
</evidence>
<dbReference type="GO" id="GO:0016887">
    <property type="term" value="F:ATP hydrolysis activity"/>
    <property type="evidence" value="ECO:0007669"/>
    <property type="project" value="InterPro"/>
</dbReference>
<accession>A0A239WQW4</accession>
<name>A0A239WQW4_9ACTN</name>
<keyword evidence="2" id="KW-0813">Transport</keyword>
<dbReference type="PANTHER" id="PTHR43117">
    <property type="entry name" value="OSMOPROTECTANT IMPORT ATP-BINDING PROTEIN OSMV"/>
    <property type="match status" value="1"/>
</dbReference>